<feature type="transmembrane region" description="Helical" evidence="1">
    <location>
        <begin position="265"/>
        <end position="282"/>
    </location>
</feature>
<gene>
    <name evidence="2" type="ORF">CDV36_000104</name>
</gene>
<dbReference type="Proteomes" id="UP000277212">
    <property type="component" value="Unassembled WGS sequence"/>
</dbReference>
<keyword evidence="1" id="KW-1133">Transmembrane helix</keyword>
<name>A0A3M2SSB4_9HYPO</name>
<feature type="transmembrane region" description="Helical" evidence="1">
    <location>
        <begin position="331"/>
        <end position="353"/>
    </location>
</feature>
<sequence>MPKYDYRFRTINDFNYTHSTPILWQAWHEAYFRKIESVLHADGEFVRLFKSGCTTDSWTVPNCTRTCSDAKYMFSSPENVWNCMTLAAVTMEVVPGNKNVDPVNLKEMNNQFDFGGSLEAFDKLHVFTRARKCFWQSCSESKYGNCTSELEDFRRNPISPGNLKDFGRVINHAYCRDVDLGVDSDIAGPGILVAYMVQLTLAFILAGLFWATYQPWKRLKTMARQFLGAFSRASTSGTSTQILGLKPANRVTLAIHSTISEFQEAQMAFGLTMGAIFLYTFIAESRLGLANISSVSSFFVNHDSAFGLLIVGTCSIAFLQPCRQRVGKHVMLRWVSTIPVVLGWLLMTIAHIMKGQGSWADLDALVEVLRENAAVEGCGNNPGPMFFCLGPLLRGPDESLQVFKITTKLIPAVHILIFTLLFEECIVRSRENPGSRISRFFSVWFSQIPLGVLFILRNLMSFVMLISCLVEVVIAFKKLEELSGGQYSWGYGQLVSMAVWIPVVVNFFTFLIVGTEEGTEARIHKELQVSRVGTFVMASQDMLGKDGSDEAQSFPLLAAVPSTTSIQVMESNAPVGPLDADRP</sequence>
<accession>A0A3M2SSB4</accession>
<evidence type="ECO:0000313" key="3">
    <source>
        <dbReference type="Proteomes" id="UP000277212"/>
    </source>
</evidence>
<reference evidence="2 3" key="1">
    <citation type="submission" date="2017-06" db="EMBL/GenBank/DDBJ databases">
        <title>Comparative genomic analysis of Ambrosia Fusariam Clade fungi.</title>
        <authorList>
            <person name="Stajich J.E."/>
            <person name="Carrillo J."/>
            <person name="Kijimoto T."/>
            <person name="Eskalen A."/>
            <person name="O'Donnell K."/>
            <person name="Kasson M."/>
        </authorList>
    </citation>
    <scope>NUCLEOTIDE SEQUENCE [LARGE SCALE GENOMIC DNA]</scope>
    <source>
        <strain evidence="2">UCR3666</strain>
    </source>
</reference>
<comment type="caution">
    <text evidence="2">The sequence shown here is derived from an EMBL/GenBank/DDBJ whole genome shotgun (WGS) entry which is preliminary data.</text>
</comment>
<organism evidence="2 3">
    <name type="scientific">Fusarium kuroshium</name>
    <dbReference type="NCBI Taxonomy" id="2010991"/>
    <lineage>
        <taxon>Eukaryota</taxon>
        <taxon>Fungi</taxon>
        <taxon>Dikarya</taxon>
        <taxon>Ascomycota</taxon>
        <taxon>Pezizomycotina</taxon>
        <taxon>Sordariomycetes</taxon>
        <taxon>Hypocreomycetidae</taxon>
        <taxon>Hypocreales</taxon>
        <taxon>Nectriaceae</taxon>
        <taxon>Fusarium</taxon>
        <taxon>Fusarium solani species complex</taxon>
    </lineage>
</organism>
<feature type="transmembrane region" description="Helical" evidence="1">
    <location>
        <begin position="494"/>
        <end position="513"/>
    </location>
</feature>
<keyword evidence="1" id="KW-0812">Transmembrane</keyword>
<keyword evidence="3" id="KW-1185">Reference proteome</keyword>
<feature type="transmembrane region" description="Helical" evidence="1">
    <location>
        <begin position="192"/>
        <end position="213"/>
    </location>
</feature>
<dbReference type="EMBL" id="NKUJ01000001">
    <property type="protein sequence ID" value="RMJ20225.1"/>
    <property type="molecule type" value="Genomic_DNA"/>
</dbReference>
<dbReference type="OrthoDB" id="4582561at2759"/>
<keyword evidence="1" id="KW-0472">Membrane</keyword>
<feature type="transmembrane region" description="Helical" evidence="1">
    <location>
        <begin position="409"/>
        <end position="427"/>
    </location>
</feature>
<feature type="transmembrane region" description="Helical" evidence="1">
    <location>
        <begin position="302"/>
        <end position="319"/>
    </location>
</feature>
<evidence type="ECO:0000256" key="1">
    <source>
        <dbReference type="SAM" id="Phobius"/>
    </source>
</evidence>
<dbReference type="AlphaFoldDB" id="A0A3M2SSB4"/>
<proteinExistence type="predicted"/>
<feature type="transmembrane region" description="Helical" evidence="1">
    <location>
        <begin position="448"/>
        <end position="474"/>
    </location>
</feature>
<protein>
    <submittedName>
        <fullName evidence="2">Uncharacterized protein</fullName>
    </submittedName>
</protein>
<evidence type="ECO:0000313" key="2">
    <source>
        <dbReference type="EMBL" id="RMJ20225.1"/>
    </source>
</evidence>